<evidence type="ECO:0000256" key="7">
    <source>
        <dbReference type="SAM" id="Phobius"/>
    </source>
</evidence>
<name>A0ABV6D2P9_9HYPH</name>
<keyword evidence="3 7" id="KW-0812">Transmembrane</keyword>
<sequence length="206" mass="23133">MIWIAIVAGFMLVLAYLWYVALIRRRNRVQEALSSIDVQLRKRHDLLPNVLKMAERFMAHERELLARLTELRNQAQAPYDPRIGEQVRQHLDAEGSLQAGLRQLFAVAENYPELRSSETMSNAQLTFNEVEGHIAAARRFYNAAVTELNNAVQIFPGSLIAGFARVQTMPFFEIEDEAARQPVDVSDVLGQSTGVPQEGASPKQGS</sequence>
<organism evidence="8 9">
    <name type="scientific">Chelativorans intermedius</name>
    <dbReference type="NCBI Taxonomy" id="515947"/>
    <lineage>
        <taxon>Bacteria</taxon>
        <taxon>Pseudomonadati</taxon>
        <taxon>Pseudomonadota</taxon>
        <taxon>Alphaproteobacteria</taxon>
        <taxon>Hyphomicrobiales</taxon>
        <taxon>Phyllobacteriaceae</taxon>
        <taxon>Chelativorans</taxon>
    </lineage>
</organism>
<proteinExistence type="inferred from homology"/>
<dbReference type="RefSeq" id="WP_261518940.1">
    <property type="nucleotide sequence ID" value="NZ_JAODNW010000002.1"/>
</dbReference>
<dbReference type="PANTHER" id="PTHR34478:SF2">
    <property type="entry name" value="MEMBRANE PROTEIN"/>
    <property type="match status" value="1"/>
</dbReference>
<dbReference type="InterPro" id="IPR007156">
    <property type="entry name" value="MamQ_LemA"/>
</dbReference>
<dbReference type="Pfam" id="PF04011">
    <property type="entry name" value="LemA"/>
    <property type="match status" value="1"/>
</dbReference>
<keyword evidence="9" id="KW-1185">Reference proteome</keyword>
<feature type="region of interest" description="Disordered" evidence="6">
    <location>
        <begin position="183"/>
        <end position="206"/>
    </location>
</feature>
<dbReference type="Proteomes" id="UP001589755">
    <property type="component" value="Unassembled WGS sequence"/>
</dbReference>
<evidence type="ECO:0000256" key="2">
    <source>
        <dbReference type="ARBA" id="ARBA00008854"/>
    </source>
</evidence>
<comment type="subcellular location">
    <subcellularLocation>
        <location evidence="1">Membrane</location>
        <topology evidence="1">Single-pass membrane protein</topology>
    </subcellularLocation>
</comment>
<dbReference type="PANTHER" id="PTHR34478">
    <property type="entry name" value="PROTEIN LEMA"/>
    <property type="match status" value="1"/>
</dbReference>
<evidence type="ECO:0000256" key="6">
    <source>
        <dbReference type="SAM" id="MobiDB-lite"/>
    </source>
</evidence>
<accession>A0ABV6D2P9</accession>
<protein>
    <submittedName>
        <fullName evidence="8">LemA family protein</fullName>
    </submittedName>
</protein>
<evidence type="ECO:0000256" key="5">
    <source>
        <dbReference type="ARBA" id="ARBA00023136"/>
    </source>
</evidence>
<dbReference type="InterPro" id="IPR023353">
    <property type="entry name" value="LemA-like_dom_sf"/>
</dbReference>
<dbReference type="EMBL" id="JBHLXD010000001">
    <property type="protein sequence ID" value="MFC0206883.1"/>
    <property type="molecule type" value="Genomic_DNA"/>
</dbReference>
<reference evidence="8 9" key="1">
    <citation type="submission" date="2024-09" db="EMBL/GenBank/DDBJ databases">
        <authorList>
            <person name="Sun Q."/>
            <person name="Mori K."/>
        </authorList>
    </citation>
    <scope>NUCLEOTIDE SEQUENCE [LARGE SCALE GENOMIC DNA]</scope>
    <source>
        <strain evidence="8 9">CCM 8543</strain>
    </source>
</reference>
<dbReference type="Gene3D" id="1.20.1440.20">
    <property type="entry name" value="LemA-like domain"/>
    <property type="match status" value="1"/>
</dbReference>
<comment type="caution">
    <text evidence="8">The sequence shown here is derived from an EMBL/GenBank/DDBJ whole genome shotgun (WGS) entry which is preliminary data.</text>
</comment>
<feature type="transmembrane region" description="Helical" evidence="7">
    <location>
        <begin position="6"/>
        <end position="23"/>
    </location>
</feature>
<gene>
    <name evidence="8" type="ORF">ACFFJ2_00535</name>
</gene>
<evidence type="ECO:0000256" key="1">
    <source>
        <dbReference type="ARBA" id="ARBA00004167"/>
    </source>
</evidence>
<evidence type="ECO:0000313" key="9">
    <source>
        <dbReference type="Proteomes" id="UP001589755"/>
    </source>
</evidence>
<evidence type="ECO:0000313" key="8">
    <source>
        <dbReference type="EMBL" id="MFC0206883.1"/>
    </source>
</evidence>
<keyword evidence="4 7" id="KW-1133">Transmembrane helix</keyword>
<comment type="similarity">
    <text evidence="2">Belongs to the LemA family.</text>
</comment>
<evidence type="ECO:0000256" key="4">
    <source>
        <dbReference type="ARBA" id="ARBA00022989"/>
    </source>
</evidence>
<keyword evidence="5 7" id="KW-0472">Membrane</keyword>
<evidence type="ECO:0000256" key="3">
    <source>
        <dbReference type="ARBA" id="ARBA00022692"/>
    </source>
</evidence>
<dbReference type="SUPFAM" id="SSF140478">
    <property type="entry name" value="LemA-like"/>
    <property type="match status" value="1"/>
</dbReference>